<dbReference type="GO" id="GO:0009089">
    <property type="term" value="P:lysine biosynthetic process via diaminopimelate"/>
    <property type="evidence" value="ECO:0007669"/>
    <property type="project" value="TreeGrafter"/>
</dbReference>
<dbReference type="PROSITE" id="PS00878">
    <property type="entry name" value="ODR_DC_2_1"/>
    <property type="match status" value="1"/>
</dbReference>
<dbReference type="EMBL" id="CP017316">
    <property type="protein sequence ID" value="AOT61818.1"/>
    <property type="molecule type" value="Genomic_DNA"/>
</dbReference>
<feature type="modified residue" description="N6-(pyridoxal phosphate)lysine" evidence="4">
    <location>
        <position position="69"/>
    </location>
</feature>
<dbReference type="PANTHER" id="PTHR43727:SF2">
    <property type="entry name" value="GROUP IV DECARBOXYLASE"/>
    <property type="match status" value="1"/>
</dbReference>
<dbReference type="InterPro" id="IPR029066">
    <property type="entry name" value="PLP-binding_barrel"/>
</dbReference>
<dbReference type="KEGG" id="srn:A4G23_04708"/>
<accession>A0A1D8G8R9</accession>
<evidence type="ECO:0000313" key="6">
    <source>
        <dbReference type="EMBL" id="AOT61818.1"/>
    </source>
</evidence>
<gene>
    <name evidence="6" type="primary">lysA_3</name>
    <name evidence="6" type="ORF">A4G23_04708</name>
</gene>
<dbReference type="InterPro" id="IPR009006">
    <property type="entry name" value="Ala_racemase/Decarboxylase_C"/>
</dbReference>
<dbReference type="PRINTS" id="PR01179">
    <property type="entry name" value="ODADCRBXLASE"/>
</dbReference>
<dbReference type="InterPro" id="IPR022644">
    <property type="entry name" value="De-COase2_N"/>
</dbReference>
<keyword evidence="6" id="KW-0456">Lyase</keyword>
<organism evidence="6 7">
    <name type="scientific">Streptomyces rubrolavendulae</name>
    <dbReference type="NCBI Taxonomy" id="285473"/>
    <lineage>
        <taxon>Bacteria</taxon>
        <taxon>Bacillati</taxon>
        <taxon>Actinomycetota</taxon>
        <taxon>Actinomycetes</taxon>
        <taxon>Kitasatosporales</taxon>
        <taxon>Streptomycetaceae</taxon>
        <taxon>Streptomyces</taxon>
    </lineage>
</organism>
<dbReference type="PATRIC" id="fig|285473.5.peg.4961"/>
<dbReference type="Gene3D" id="2.40.37.10">
    <property type="entry name" value="Lyase, Ornithine Decarboxylase, Chain A, domain 1"/>
    <property type="match status" value="1"/>
</dbReference>
<evidence type="ECO:0000259" key="5">
    <source>
        <dbReference type="Pfam" id="PF02784"/>
    </source>
</evidence>
<keyword evidence="7" id="KW-1185">Reference proteome</keyword>
<proteinExistence type="predicted"/>
<dbReference type="SUPFAM" id="SSF50621">
    <property type="entry name" value="Alanine racemase C-terminal domain-like"/>
    <property type="match status" value="1"/>
</dbReference>
<dbReference type="RefSeq" id="WP_069978668.1">
    <property type="nucleotide sequence ID" value="NZ_CP017316.1"/>
</dbReference>
<dbReference type="Gene3D" id="3.20.20.10">
    <property type="entry name" value="Alanine racemase"/>
    <property type="match status" value="1"/>
</dbReference>
<dbReference type="SUPFAM" id="SSF51419">
    <property type="entry name" value="PLP-binding barrel"/>
    <property type="match status" value="1"/>
</dbReference>
<evidence type="ECO:0000256" key="4">
    <source>
        <dbReference type="PIRSR" id="PIRSR600183-50"/>
    </source>
</evidence>
<evidence type="ECO:0000256" key="1">
    <source>
        <dbReference type="ARBA" id="ARBA00001933"/>
    </source>
</evidence>
<dbReference type="OrthoDB" id="3275594at2"/>
<evidence type="ECO:0000256" key="3">
    <source>
        <dbReference type="ARBA" id="ARBA00022898"/>
    </source>
</evidence>
<dbReference type="AlphaFoldDB" id="A0A1D8G8R9"/>
<dbReference type="EC" id="4.1.1.20" evidence="6"/>
<dbReference type="InterPro" id="IPR000183">
    <property type="entry name" value="Orn/DAP/Arg_de-COase"/>
</dbReference>
<evidence type="ECO:0000313" key="7">
    <source>
        <dbReference type="Proteomes" id="UP000095349"/>
    </source>
</evidence>
<feature type="domain" description="Orn/DAP/Arg decarboxylase 2 N-terminal" evidence="5">
    <location>
        <begin position="44"/>
        <end position="269"/>
    </location>
</feature>
<keyword evidence="3 4" id="KW-0663">Pyridoxal phosphate</keyword>
<protein>
    <submittedName>
        <fullName evidence="6">Diaminopimelate decarboxylase</fullName>
        <ecNumber evidence="6">4.1.1.20</ecNumber>
    </submittedName>
</protein>
<feature type="active site" description="Proton donor" evidence="4">
    <location>
        <position position="439"/>
    </location>
</feature>
<dbReference type="Pfam" id="PF02784">
    <property type="entry name" value="Orn_Arg_deC_N"/>
    <property type="match status" value="1"/>
</dbReference>
<dbReference type="GO" id="GO:0008836">
    <property type="term" value="F:diaminopimelate decarboxylase activity"/>
    <property type="evidence" value="ECO:0007669"/>
    <property type="project" value="UniProtKB-EC"/>
</dbReference>
<name>A0A1D8G8R9_9ACTN</name>
<reference evidence="6 7" key="1">
    <citation type="submission" date="2016-09" db="EMBL/GenBank/DDBJ databases">
        <title>Streptomyces rubrolavendulae MJM4426 Genome sequencing and assembly.</title>
        <authorList>
            <person name="Kim J.-G."/>
        </authorList>
    </citation>
    <scope>NUCLEOTIDE SEQUENCE [LARGE SCALE GENOMIC DNA]</scope>
    <source>
        <strain evidence="6 7">MJM4426</strain>
    </source>
</reference>
<keyword evidence="2" id="KW-0210">Decarboxylase</keyword>
<evidence type="ECO:0000256" key="2">
    <source>
        <dbReference type="ARBA" id="ARBA00022793"/>
    </source>
</evidence>
<dbReference type="InterPro" id="IPR022653">
    <property type="entry name" value="De-COase2_pyr-phos_BS"/>
</dbReference>
<comment type="cofactor">
    <cofactor evidence="1 4">
        <name>pyridoxal 5'-phosphate</name>
        <dbReference type="ChEBI" id="CHEBI:597326"/>
    </cofactor>
</comment>
<dbReference type="STRING" id="285473.A4G23_04708"/>
<dbReference type="Proteomes" id="UP000095349">
    <property type="component" value="Chromosome"/>
</dbReference>
<dbReference type="PANTHER" id="PTHR43727">
    <property type="entry name" value="DIAMINOPIMELATE DECARBOXYLASE"/>
    <property type="match status" value="1"/>
</dbReference>
<sequence length="517" mass="54783">MSEPLYLAPRLEPRLASLLDSPAFLHPLVTALGSPLNLVLPDQIADNVRAFRAVYARHRLGGRVLYAHKANRSSALLRRLAATGPAAAVGVDVASLGELQHALGAGLTPDRIVATGPKDPDYLWLAARTGVTVAVDSPAELTSLARLVERFGLPRVPVLPRLSDFAAPGTRILTRRSRFGTPAADAGPLLDLVEKHGDSVDLTGVSYHLDTMGLAEKAAALDGCLRVLDEARRRGLRPRCVDVGGGFGVDYLADGAQWERYTTELTRALLGRRPPLTWEGHGYGLRGENGTLRGTLSVYPAHRPVAGPRYLDELLAQTAPSLGRPLATLLLENLYDLHTEPGRALTDQCGLTLARVLEVRVTAAGERLVRLAANARDIGLEDHGLLLDPVLVPAAPRPEGNGGPPAGSGIAAGSGAGSGVAAGSGAGAGVGVYLLGNLCLESDLITRRLVHLAHEPRPGDLLAFANTAGYFMDFTADHALHQPIARKVAVHREGDTGPWSWCLDEQYWPHLTAGDDA</sequence>